<dbReference type="AlphaFoldDB" id="X1J8H7"/>
<name>X1J8H7_9ZZZZ</name>
<reference evidence="1" key="1">
    <citation type="journal article" date="2014" name="Front. Microbiol.">
        <title>High frequency of phylogenetically diverse reductive dehalogenase-homologous genes in deep subseafloor sedimentary metagenomes.</title>
        <authorList>
            <person name="Kawai M."/>
            <person name="Futagami T."/>
            <person name="Toyoda A."/>
            <person name="Takaki Y."/>
            <person name="Nishi S."/>
            <person name="Hori S."/>
            <person name="Arai W."/>
            <person name="Tsubouchi T."/>
            <person name="Morono Y."/>
            <person name="Uchiyama I."/>
            <person name="Ito T."/>
            <person name="Fujiyama A."/>
            <person name="Inagaki F."/>
            <person name="Takami H."/>
        </authorList>
    </citation>
    <scope>NUCLEOTIDE SEQUENCE</scope>
    <source>
        <strain evidence="1">Expedition CK06-06</strain>
    </source>
</reference>
<proteinExistence type="predicted"/>
<dbReference type="EMBL" id="BARV01001002">
    <property type="protein sequence ID" value="GAH90981.1"/>
    <property type="molecule type" value="Genomic_DNA"/>
</dbReference>
<evidence type="ECO:0000313" key="1">
    <source>
        <dbReference type="EMBL" id="GAH90981.1"/>
    </source>
</evidence>
<protein>
    <submittedName>
        <fullName evidence="1">Uncharacterized protein</fullName>
    </submittedName>
</protein>
<accession>X1J8H7</accession>
<feature type="non-terminal residue" evidence="1">
    <location>
        <position position="1"/>
    </location>
</feature>
<organism evidence="1">
    <name type="scientific">marine sediment metagenome</name>
    <dbReference type="NCBI Taxonomy" id="412755"/>
    <lineage>
        <taxon>unclassified sequences</taxon>
        <taxon>metagenomes</taxon>
        <taxon>ecological metagenomes</taxon>
    </lineage>
</organism>
<gene>
    <name evidence="1" type="ORF">S06H3_03168</name>
</gene>
<comment type="caution">
    <text evidence="1">The sequence shown here is derived from an EMBL/GenBank/DDBJ whole genome shotgun (WGS) entry which is preliminary data.</text>
</comment>
<sequence>YKYLEKYQGIKTTDHITHGYYDSVITRITDTIYYYTDLNDKPRIDCYTQVVDKFNINNAEKETEIISNPYYKTFEQNTVADSSLLSIDNILSNYIKNVESVLDAFTGSNAVMGGDGTYIRLLEGGYIKKNAPPIDESKILTFTEFSAEFYRANAMACMDYIQTGLITDIYYDYLASKLEGFSYKEIMKAWIPLSDGTRKGNKKLLFKNFLKNTYTKYLSYSFRGNFKRNLDHKNNDLTNNILKDIEAMNLEDAQEILYNNVKEYFKTHEHLGPALKEKMFVILDHTISTKIYYLDKDPLKGSRIIRGDGDIDIKLLKSIITKLRGDTTGKKIIWPTKDTLDTSKKIFSNDISLIQLIYNSYGQNGLDTVRKTLELFWDNASKDTKSIYGRFYLRLNDITHQNLIDATTILGIVEKLNDYSSTGNLKKSTITDLRAIVITVEEKSPGIFKVEIKDKKQPTITKALSEKLQKLHYLVPEALVYGGEVPEIFNQLNRAIDNFNKPYEQQHRFTSKYDKGPYEVKKNQNKFMHRIIGFINFWAKGGMFDNSKK</sequence>